<dbReference type="Gene3D" id="3.40.630.10">
    <property type="entry name" value="Zn peptidases"/>
    <property type="match status" value="1"/>
</dbReference>
<evidence type="ECO:0000313" key="3">
    <source>
        <dbReference type="Proteomes" id="UP000769780"/>
    </source>
</evidence>
<comment type="caution">
    <text evidence="2">The sequence shown here is derived from an EMBL/GenBank/DDBJ whole genome shotgun (WGS) entry which is preliminary data.</text>
</comment>
<sequence length="478" mass="55051">MKFQSVVDQVPDYNAFLTVDELDESSVKLAEEFPDIVTLFEAGTSRAGHSILCMKIGDGPKNALCFACPHPNEPIGAMTLEYFSRALAENDDLREDLGFTWYIIKCIDPDGVRLNEDWFKGPFNVYTYTKNYYRPIGYEQVEWTFPIDYKELHFQEPLPETQALMKIIQETKPDFMYSLHNAGFGGAYWYITHDLPDLYEPLRQSALKQDIPLSLGEPEEPFITKFSPAIFKTMNIADAYDFTEKFTGETPKIKNGTSSSDYASTITKDCVTLLTELPYFFDSRIEDMSDSEMTRKEAILKSVEMSQTHFTTLDQMLTEVRSYITDKNPFVKLVDEVIQYILNGSEAKINWAESNPEFEQPAKIAEVFDNLYGAKFYNGLYLGLTVRTCEFELERLQKLDAKEEEAIRKLKETHEKGERYLKEYCDTLEEELDYSFIPIQKLVRIQVESGLIVAESIGWKQGGEGEDVGHYINMERQD</sequence>
<dbReference type="SUPFAM" id="SSF53187">
    <property type="entry name" value="Zn-dependent exopeptidases"/>
    <property type="match status" value="1"/>
</dbReference>
<evidence type="ECO:0000313" key="2">
    <source>
        <dbReference type="EMBL" id="MBY0098077.1"/>
    </source>
</evidence>
<gene>
    <name evidence="2" type="ORF">H0185_14840</name>
</gene>
<dbReference type="RefSeq" id="WP_221874300.1">
    <property type="nucleotide sequence ID" value="NZ_JACWFH010000019.1"/>
</dbReference>
<dbReference type="Proteomes" id="UP000769780">
    <property type="component" value="Unassembled WGS sequence"/>
</dbReference>
<organism evidence="2 3">
    <name type="scientific">Mesobacillus maritimus</name>
    <dbReference type="NCBI Taxonomy" id="1643336"/>
    <lineage>
        <taxon>Bacteria</taxon>
        <taxon>Bacillati</taxon>
        <taxon>Bacillota</taxon>
        <taxon>Bacilli</taxon>
        <taxon>Bacillales</taxon>
        <taxon>Bacillaceae</taxon>
        <taxon>Mesobacillus</taxon>
    </lineage>
</organism>
<keyword evidence="3" id="KW-1185">Reference proteome</keyword>
<feature type="domain" description="Peptidase M14" evidence="1">
    <location>
        <begin position="28"/>
        <end position="183"/>
    </location>
</feature>
<protein>
    <submittedName>
        <fullName evidence="2">Peptidase</fullName>
    </submittedName>
</protein>
<proteinExistence type="predicted"/>
<evidence type="ECO:0000259" key="1">
    <source>
        <dbReference type="Pfam" id="PF00246"/>
    </source>
</evidence>
<name>A0ABS7K736_9BACI</name>
<reference evidence="2 3" key="1">
    <citation type="submission" date="2020-07" db="EMBL/GenBank/DDBJ databases">
        <title>Fungal Genomes of the International Space Station.</title>
        <authorList>
            <person name="Seuylemezian A."/>
            <person name="Singh N.K."/>
            <person name="Wood J."/>
            <person name="Venkateswaran K."/>
        </authorList>
    </citation>
    <scope>NUCLEOTIDE SEQUENCE [LARGE SCALE GENOMIC DNA]</scope>
    <source>
        <strain evidence="2 3">PL-B2</strain>
    </source>
</reference>
<dbReference type="Pfam" id="PF00246">
    <property type="entry name" value="Peptidase_M14"/>
    <property type="match status" value="1"/>
</dbReference>
<accession>A0ABS7K736</accession>
<dbReference type="EMBL" id="JACWFH010000019">
    <property type="protein sequence ID" value="MBY0098077.1"/>
    <property type="molecule type" value="Genomic_DNA"/>
</dbReference>
<dbReference type="InterPro" id="IPR000834">
    <property type="entry name" value="Peptidase_M14"/>
</dbReference>